<dbReference type="Pfam" id="PF01761">
    <property type="entry name" value="DHQ_synthase"/>
    <property type="match status" value="1"/>
</dbReference>
<evidence type="ECO:0000256" key="5">
    <source>
        <dbReference type="ARBA" id="ARBA00023239"/>
    </source>
</evidence>
<keyword evidence="10" id="KW-1185">Reference proteome</keyword>
<dbReference type="Pfam" id="PF24621">
    <property type="entry name" value="DHQS_C"/>
    <property type="match status" value="1"/>
</dbReference>
<evidence type="ECO:0000259" key="8">
    <source>
        <dbReference type="Pfam" id="PF24621"/>
    </source>
</evidence>
<dbReference type="GO" id="GO:0009073">
    <property type="term" value="P:aromatic amino acid family biosynthetic process"/>
    <property type="evidence" value="ECO:0007669"/>
    <property type="project" value="InterPro"/>
</dbReference>
<dbReference type="Proteomes" id="UP000298058">
    <property type="component" value="Unassembled WGS sequence"/>
</dbReference>
<comment type="cofactor">
    <cofactor evidence="1">
        <name>NAD(+)</name>
        <dbReference type="ChEBI" id="CHEBI:57540"/>
    </cofactor>
</comment>
<protein>
    <submittedName>
        <fullName evidence="9">Iron-containing alcohol dehydrogenase</fullName>
    </submittedName>
</protein>
<proteinExistence type="predicted"/>
<dbReference type="InterPro" id="IPR030960">
    <property type="entry name" value="DHQS/DOIS_N"/>
</dbReference>
<feature type="domain" description="3-dehydroquinate synthase C-terminal" evidence="8">
    <location>
        <begin position="173"/>
        <end position="314"/>
    </location>
</feature>
<evidence type="ECO:0000256" key="3">
    <source>
        <dbReference type="ARBA" id="ARBA00022723"/>
    </source>
</evidence>
<dbReference type="GO" id="GO:0046872">
    <property type="term" value="F:metal ion binding"/>
    <property type="evidence" value="ECO:0007669"/>
    <property type="project" value="UniProtKB-KW"/>
</dbReference>
<comment type="cofactor">
    <cofactor evidence="2">
        <name>Co(2+)</name>
        <dbReference type="ChEBI" id="CHEBI:48828"/>
    </cofactor>
</comment>
<dbReference type="PANTHER" id="PTHR43622:SF1">
    <property type="entry name" value="3-DEHYDROQUINATE SYNTHASE"/>
    <property type="match status" value="1"/>
</dbReference>
<keyword evidence="6" id="KW-0170">Cobalt</keyword>
<reference evidence="9" key="1">
    <citation type="journal article" date="2019" name="PLoS Negl. Trop. Dis.">
        <title>Revisiting the worldwide diversity of Leptospira species in the environment.</title>
        <authorList>
            <person name="Vincent A.T."/>
            <person name="Schiettekatte O."/>
            <person name="Bourhy P."/>
            <person name="Veyrier F.J."/>
            <person name="Picardeau M."/>
        </authorList>
    </citation>
    <scope>NUCLEOTIDE SEQUENCE [LARGE SCALE GENOMIC DNA]</scope>
    <source>
        <strain evidence="9">201300427</strain>
    </source>
</reference>
<name>A0A4R9LWW8_9LEPT</name>
<dbReference type="CDD" id="cd08195">
    <property type="entry name" value="DHQS"/>
    <property type="match status" value="1"/>
</dbReference>
<accession>A0A4R9LWW8</accession>
<dbReference type="InterPro" id="IPR050071">
    <property type="entry name" value="Dehydroquinate_synthase"/>
</dbReference>
<organism evidence="9 10">
    <name type="scientific">Leptospira idonii</name>
    <dbReference type="NCBI Taxonomy" id="1193500"/>
    <lineage>
        <taxon>Bacteria</taxon>
        <taxon>Pseudomonadati</taxon>
        <taxon>Spirochaetota</taxon>
        <taxon>Spirochaetia</taxon>
        <taxon>Leptospirales</taxon>
        <taxon>Leptospiraceae</taxon>
        <taxon>Leptospira</taxon>
    </lineage>
</organism>
<evidence type="ECO:0000256" key="4">
    <source>
        <dbReference type="ARBA" id="ARBA00023027"/>
    </source>
</evidence>
<dbReference type="SUPFAM" id="SSF56796">
    <property type="entry name" value="Dehydroquinate synthase-like"/>
    <property type="match status" value="1"/>
</dbReference>
<dbReference type="EMBL" id="RQHW01000047">
    <property type="protein sequence ID" value="TGN18793.1"/>
    <property type="molecule type" value="Genomic_DNA"/>
</dbReference>
<evidence type="ECO:0000256" key="2">
    <source>
        <dbReference type="ARBA" id="ARBA00001941"/>
    </source>
</evidence>
<evidence type="ECO:0000313" key="9">
    <source>
        <dbReference type="EMBL" id="TGN18793.1"/>
    </source>
</evidence>
<gene>
    <name evidence="9" type="ORF">EHS15_12755</name>
</gene>
<evidence type="ECO:0000256" key="1">
    <source>
        <dbReference type="ARBA" id="ARBA00001911"/>
    </source>
</evidence>
<keyword evidence="4" id="KW-0520">NAD</keyword>
<dbReference type="OrthoDB" id="9806583at2"/>
<evidence type="ECO:0000313" key="10">
    <source>
        <dbReference type="Proteomes" id="UP000298058"/>
    </source>
</evidence>
<dbReference type="NCBIfam" id="TIGR04425">
    <property type="entry name" value="P_lya_rel_AroB"/>
    <property type="match status" value="1"/>
</dbReference>
<feature type="domain" description="3-dehydroquinate synthase N-terminal" evidence="7">
    <location>
        <begin position="59"/>
        <end position="170"/>
    </location>
</feature>
<dbReference type="AlphaFoldDB" id="A0A4R9LWW8"/>
<dbReference type="Gene3D" id="1.20.1090.10">
    <property type="entry name" value="Dehydroquinate synthase-like - alpha domain"/>
    <property type="match status" value="1"/>
</dbReference>
<dbReference type="PANTHER" id="PTHR43622">
    <property type="entry name" value="3-DEHYDROQUINATE SYNTHASE"/>
    <property type="match status" value="1"/>
</dbReference>
<dbReference type="InterPro" id="IPR030963">
    <property type="entry name" value="DHQ_synth_fam"/>
</dbReference>
<dbReference type="PIRSF" id="PIRSF001455">
    <property type="entry name" value="DHQ_synth"/>
    <property type="match status" value="1"/>
</dbReference>
<dbReference type="Gene3D" id="3.40.50.1970">
    <property type="match status" value="1"/>
</dbReference>
<evidence type="ECO:0000259" key="7">
    <source>
        <dbReference type="Pfam" id="PF01761"/>
    </source>
</evidence>
<evidence type="ECO:0000256" key="6">
    <source>
        <dbReference type="ARBA" id="ARBA00023285"/>
    </source>
</evidence>
<dbReference type="InterPro" id="IPR056179">
    <property type="entry name" value="DHQS_C"/>
</dbReference>
<keyword evidence="5" id="KW-0456">Lyase</keyword>
<comment type="caution">
    <text evidence="9">The sequence shown here is derived from an EMBL/GenBank/DDBJ whole genome shotgun (WGS) entry which is preliminary data.</text>
</comment>
<dbReference type="GO" id="GO:0003856">
    <property type="term" value="F:3-dehydroquinate synthase activity"/>
    <property type="evidence" value="ECO:0007669"/>
    <property type="project" value="TreeGrafter"/>
</dbReference>
<sequence length="354" mass="40728">MFEYLKIQSILRSYSVYFSEDTDSLISQFQTNNTFFFVDKNVHEKFLSDLLPAKQKNVILIEANELNKTPEFCLTLIKIMVDNGIKKSSKLVAVGGGVIQDIASFISSILFRGIDWIFFPTTLLAQADSCIGSKSSINFDQVKNLLGTFNPPSEIYINTSFLNTLSVSDIKSGIGEIFHYYYYKNSDYIPRMVSQYHEILANRGLIEPYIKESLSIKKEMVEKDEFDKGPRRVFNYGHTFGHALEALTDYYLNHGQAVTIGMDLANYISLNLGFIDQLQYDIMRKELEINFPEFRFPLESFDKYLQLLSKDKKNTNENVTCILTKGKGNLFLYELIFDEKNKLLVRGYFASNFA</sequence>
<dbReference type="InterPro" id="IPR030957">
    <property type="entry name" value="Put_AroB"/>
</dbReference>
<keyword evidence="3" id="KW-0479">Metal-binding</keyword>